<organism evidence="2 3">
    <name type="scientific">Cylindrotheca closterium</name>
    <dbReference type="NCBI Taxonomy" id="2856"/>
    <lineage>
        <taxon>Eukaryota</taxon>
        <taxon>Sar</taxon>
        <taxon>Stramenopiles</taxon>
        <taxon>Ochrophyta</taxon>
        <taxon>Bacillariophyta</taxon>
        <taxon>Bacillariophyceae</taxon>
        <taxon>Bacillariophycidae</taxon>
        <taxon>Bacillariales</taxon>
        <taxon>Bacillariaceae</taxon>
        <taxon>Cylindrotheca</taxon>
    </lineage>
</organism>
<dbReference type="SUPFAM" id="SSF51735">
    <property type="entry name" value="NAD(P)-binding Rossmann-fold domains"/>
    <property type="match status" value="1"/>
</dbReference>
<dbReference type="AlphaFoldDB" id="A0AAD2FBN6"/>
<evidence type="ECO:0000313" key="3">
    <source>
        <dbReference type="Proteomes" id="UP001295423"/>
    </source>
</evidence>
<dbReference type="InterPro" id="IPR003462">
    <property type="entry name" value="ODC_Mu_crystall"/>
</dbReference>
<dbReference type="PIRSF" id="PIRSF001439">
    <property type="entry name" value="CryM"/>
    <property type="match status" value="1"/>
</dbReference>
<accession>A0AAD2FBN6</accession>
<evidence type="ECO:0008006" key="4">
    <source>
        <dbReference type="Google" id="ProtNLM"/>
    </source>
</evidence>
<dbReference type="InterPro" id="IPR036291">
    <property type="entry name" value="NAD(P)-bd_dom_sf"/>
</dbReference>
<dbReference type="InterPro" id="IPR023401">
    <property type="entry name" value="ODC_N"/>
</dbReference>
<sequence>MRQSLTRLSKMFLLGERDVRKALDLNQCLEVNKRALISICQGKGFVPSRLGLPYPNHPSVASPKTSDGSSSDPDDWTLIKPAAFYGQEEDSNNISMGLKVVSVRAKNPSNGLPLVPASILLVDPPSGIVQATLSGTYVTVARTSAGPALAVQTFKPDLQHLVLFGAGAQAAMHIELMELAIQRRIPKITIINRSLERAQGLKENLDRGDDSIQVAALDDTAAIASALQEADVVAATTNTTIPLWKEHVQLKEGCLITGIGSYTPGMQEIPEYVVNDSHVVIDTPDAMSVGDLQHLGSYESTKHPVARAGDAFVNPEGIGSSTKYIFYKAVGTAIQDVLTAEAVVKSAKEKGIGQEYDMS</sequence>
<dbReference type="GO" id="GO:0005737">
    <property type="term" value="C:cytoplasm"/>
    <property type="evidence" value="ECO:0007669"/>
    <property type="project" value="TreeGrafter"/>
</dbReference>
<dbReference type="Proteomes" id="UP001295423">
    <property type="component" value="Unassembled WGS sequence"/>
</dbReference>
<proteinExistence type="inferred from homology"/>
<keyword evidence="3" id="KW-1185">Reference proteome</keyword>
<gene>
    <name evidence="2" type="ORF">CYCCA115_LOCUS237</name>
</gene>
<comment type="similarity">
    <text evidence="1">Belongs to the ornithine cyclodeaminase/mu-crystallin family.</text>
</comment>
<reference evidence="2" key="1">
    <citation type="submission" date="2023-08" db="EMBL/GenBank/DDBJ databases">
        <authorList>
            <person name="Audoor S."/>
            <person name="Bilcke G."/>
        </authorList>
    </citation>
    <scope>NUCLEOTIDE SEQUENCE</scope>
</reference>
<dbReference type="PANTHER" id="PTHR13812:SF19">
    <property type="entry name" value="KETIMINE REDUCTASE MU-CRYSTALLIN"/>
    <property type="match status" value="1"/>
</dbReference>
<evidence type="ECO:0000313" key="2">
    <source>
        <dbReference type="EMBL" id="CAJ1897947.1"/>
    </source>
</evidence>
<comment type="caution">
    <text evidence="2">The sequence shown here is derived from an EMBL/GenBank/DDBJ whole genome shotgun (WGS) entry which is preliminary data.</text>
</comment>
<dbReference type="Gene3D" id="3.30.1780.10">
    <property type="entry name" value="ornithine cyclodeaminase, domain 1"/>
    <property type="match status" value="1"/>
</dbReference>
<protein>
    <recommendedName>
        <fullName evidence="4">Thiomorpholine-carboxylate dehydrogenase</fullName>
    </recommendedName>
</protein>
<dbReference type="Pfam" id="PF02423">
    <property type="entry name" value="OCD_Mu_crystall"/>
    <property type="match status" value="1"/>
</dbReference>
<dbReference type="Gene3D" id="3.40.50.720">
    <property type="entry name" value="NAD(P)-binding Rossmann-like Domain"/>
    <property type="match status" value="1"/>
</dbReference>
<name>A0AAD2FBN6_9STRA</name>
<dbReference type="EMBL" id="CAKOGP040000001">
    <property type="protein sequence ID" value="CAJ1897947.1"/>
    <property type="molecule type" value="Genomic_DNA"/>
</dbReference>
<dbReference type="PANTHER" id="PTHR13812">
    <property type="entry name" value="KETIMINE REDUCTASE MU-CRYSTALLIN"/>
    <property type="match status" value="1"/>
</dbReference>
<evidence type="ECO:0000256" key="1">
    <source>
        <dbReference type="ARBA" id="ARBA00008903"/>
    </source>
</evidence>